<comment type="caution">
    <text evidence="2">The sequence shown here is derived from an EMBL/GenBank/DDBJ whole genome shotgun (WGS) entry which is preliminary data.</text>
</comment>
<keyword evidence="1" id="KW-0472">Membrane</keyword>
<keyword evidence="1" id="KW-0812">Transmembrane</keyword>
<evidence type="ECO:0000313" key="2">
    <source>
        <dbReference type="EMBL" id="KAK3942061.1"/>
    </source>
</evidence>
<accession>A0AAN6NA91</accession>
<feature type="transmembrane region" description="Helical" evidence="1">
    <location>
        <begin position="38"/>
        <end position="57"/>
    </location>
</feature>
<feature type="transmembrane region" description="Helical" evidence="1">
    <location>
        <begin position="69"/>
        <end position="89"/>
    </location>
</feature>
<keyword evidence="3" id="KW-1185">Reference proteome</keyword>
<organism evidence="2 3">
    <name type="scientific">Diplogelasinospora grovesii</name>
    <dbReference type="NCBI Taxonomy" id="303347"/>
    <lineage>
        <taxon>Eukaryota</taxon>
        <taxon>Fungi</taxon>
        <taxon>Dikarya</taxon>
        <taxon>Ascomycota</taxon>
        <taxon>Pezizomycotina</taxon>
        <taxon>Sordariomycetes</taxon>
        <taxon>Sordariomycetidae</taxon>
        <taxon>Sordariales</taxon>
        <taxon>Diplogelasinosporaceae</taxon>
        <taxon>Diplogelasinospora</taxon>
    </lineage>
</organism>
<sequence length="102" mass="12056">MSALARLRISGLEGLVWILRFYFSWWQRRPFFFVQSSKILSVLLYHLFSFLSTLQLFLRSIPPHRFDGFLGLSYLGCLTIVFFCVETNNASTRRARIRRNST</sequence>
<proteinExistence type="predicted"/>
<reference evidence="3" key="1">
    <citation type="journal article" date="2023" name="Mol. Phylogenet. Evol.">
        <title>Genome-scale phylogeny and comparative genomics of the fungal order Sordariales.</title>
        <authorList>
            <person name="Hensen N."/>
            <person name="Bonometti L."/>
            <person name="Westerberg I."/>
            <person name="Brannstrom I.O."/>
            <person name="Guillou S."/>
            <person name="Cros-Aarteil S."/>
            <person name="Calhoun S."/>
            <person name="Haridas S."/>
            <person name="Kuo A."/>
            <person name="Mondo S."/>
            <person name="Pangilinan J."/>
            <person name="Riley R."/>
            <person name="LaButti K."/>
            <person name="Andreopoulos B."/>
            <person name="Lipzen A."/>
            <person name="Chen C."/>
            <person name="Yan M."/>
            <person name="Daum C."/>
            <person name="Ng V."/>
            <person name="Clum A."/>
            <person name="Steindorff A."/>
            <person name="Ohm R.A."/>
            <person name="Martin F."/>
            <person name="Silar P."/>
            <person name="Natvig D.O."/>
            <person name="Lalanne C."/>
            <person name="Gautier V."/>
            <person name="Ament-Velasquez S.L."/>
            <person name="Kruys A."/>
            <person name="Hutchinson M.I."/>
            <person name="Powell A.J."/>
            <person name="Barry K."/>
            <person name="Miller A.N."/>
            <person name="Grigoriev I.V."/>
            <person name="Debuchy R."/>
            <person name="Gladieux P."/>
            <person name="Hiltunen Thoren M."/>
            <person name="Johannesson H."/>
        </authorList>
    </citation>
    <scope>NUCLEOTIDE SEQUENCE [LARGE SCALE GENOMIC DNA]</scope>
    <source>
        <strain evidence="3">CBS 340.73</strain>
    </source>
</reference>
<dbReference type="Proteomes" id="UP001303473">
    <property type="component" value="Unassembled WGS sequence"/>
</dbReference>
<name>A0AAN6NA91_9PEZI</name>
<dbReference type="EMBL" id="MU853777">
    <property type="protein sequence ID" value="KAK3942061.1"/>
    <property type="molecule type" value="Genomic_DNA"/>
</dbReference>
<keyword evidence="1" id="KW-1133">Transmembrane helix</keyword>
<protein>
    <submittedName>
        <fullName evidence="2">Uncharacterized protein</fullName>
    </submittedName>
</protein>
<dbReference type="AlphaFoldDB" id="A0AAN6NA91"/>
<feature type="transmembrane region" description="Helical" evidence="1">
    <location>
        <begin position="6"/>
        <end position="26"/>
    </location>
</feature>
<gene>
    <name evidence="2" type="ORF">QBC46DRAFT_84811</name>
</gene>
<evidence type="ECO:0000256" key="1">
    <source>
        <dbReference type="SAM" id="Phobius"/>
    </source>
</evidence>
<evidence type="ECO:0000313" key="3">
    <source>
        <dbReference type="Proteomes" id="UP001303473"/>
    </source>
</evidence>